<comment type="caution">
    <text evidence="1">The sequence shown here is derived from an EMBL/GenBank/DDBJ whole genome shotgun (WGS) entry which is preliminary data.</text>
</comment>
<protein>
    <submittedName>
        <fullName evidence="1">Type I-B CRISPR-associated protein Cas7/Cst2/DevR</fullName>
    </submittedName>
</protein>
<evidence type="ECO:0000313" key="1">
    <source>
        <dbReference type="EMBL" id="KYC43862.1"/>
    </source>
</evidence>
<dbReference type="NCBIfam" id="TIGR02585">
    <property type="entry name" value="cas_Cst2_DevR"/>
    <property type="match status" value="1"/>
</dbReference>
<dbReference type="EMBL" id="ANNX02000012">
    <property type="protein sequence ID" value="KYC43862.1"/>
    <property type="molecule type" value="Genomic_DNA"/>
</dbReference>
<sequence>MNKNLNLFATILTYPAPSSNYRGESEENRTVLQKISIDGQKYAIVSPESLRNALRETLILMEQPHNRTRIHNADQLAVEFKEFPNASKYADDYLFGFMAAKPPEEVKKSRLLPLKRDSIFRCNMAVALTPYRYDAVFHQSPMNAKTKNNEKTYWSNATNSALLHREVTHTAFQYPFALSGRDCQEHPEWVRALLQAIAQLNGVAGGHARAYYEFSPRSIVARLTYKLVAGYNTYGFNNAGEFPELNRLGNRDDENCDLPGNEFWVGGEIVRNLEANAKTRLDDAGVHLYANSERLFDDLAKEFMGSKNDAS</sequence>
<dbReference type="InterPro" id="IPR013414">
    <property type="entry name" value="Cas7/Cst2/DevR_sub_I-B/Tneap"/>
</dbReference>
<dbReference type="STRING" id="128403.WA1_01535"/>
<keyword evidence="2" id="KW-1185">Reference proteome</keyword>
<dbReference type="AlphaFoldDB" id="A0A139XGW3"/>
<organism evidence="1 2">
    <name type="scientific">Scytonema hofmannii PCC 7110</name>
    <dbReference type="NCBI Taxonomy" id="128403"/>
    <lineage>
        <taxon>Bacteria</taxon>
        <taxon>Bacillati</taxon>
        <taxon>Cyanobacteriota</taxon>
        <taxon>Cyanophyceae</taxon>
        <taxon>Nostocales</taxon>
        <taxon>Scytonemataceae</taxon>
        <taxon>Scytonema</taxon>
    </lineage>
</organism>
<name>A0A139XGW3_9CYAN</name>
<dbReference type="Proteomes" id="UP000076925">
    <property type="component" value="Unassembled WGS sequence"/>
</dbReference>
<evidence type="ECO:0000313" key="2">
    <source>
        <dbReference type="Proteomes" id="UP000076925"/>
    </source>
</evidence>
<accession>A0A139XGW3</accession>
<reference evidence="1 2" key="1">
    <citation type="journal article" date="2013" name="Genome Biol. Evol.">
        <title>Genomes of Stigonematalean cyanobacteria (subsection V) and the evolution of oxygenic photosynthesis from prokaryotes to plastids.</title>
        <authorList>
            <person name="Dagan T."/>
            <person name="Roettger M."/>
            <person name="Stucken K."/>
            <person name="Landan G."/>
            <person name="Koch R."/>
            <person name="Major P."/>
            <person name="Gould S.B."/>
            <person name="Goremykin V.V."/>
            <person name="Rippka R."/>
            <person name="Tandeau de Marsac N."/>
            <person name="Gugger M."/>
            <person name="Lockhart P.J."/>
            <person name="Allen J.F."/>
            <person name="Brune I."/>
            <person name="Maus I."/>
            <person name="Puhler A."/>
            <person name="Martin W.F."/>
        </authorList>
    </citation>
    <scope>NUCLEOTIDE SEQUENCE [LARGE SCALE GENOMIC DNA]</scope>
    <source>
        <strain evidence="1 2">PCC 7110</strain>
    </source>
</reference>
<proteinExistence type="predicted"/>
<gene>
    <name evidence="1" type="ORF">WA1_01535</name>
</gene>
<dbReference type="OrthoDB" id="9781560at2"/>
<dbReference type="RefSeq" id="WP_017748682.1">
    <property type="nucleotide sequence ID" value="NZ_KQ976354.1"/>
</dbReference>